<accession>A0ABU3V1A1</accession>
<sequence>MPISPRWWASGFWQEFAATGRVAAAPWRLAVHRSAPMPGKRLTDHVALAFTTRVLGVDVVVEDLDLRALRKPWPFRESRAGSGRGR</sequence>
<protein>
    <submittedName>
        <fullName evidence="1">Uncharacterized protein</fullName>
    </submittedName>
</protein>
<organism evidence="1 2">
    <name type="scientific">Streptomyces mirabilis</name>
    <dbReference type="NCBI Taxonomy" id="68239"/>
    <lineage>
        <taxon>Bacteria</taxon>
        <taxon>Bacillati</taxon>
        <taxon>Actinomycetota</taxon>
        <taxon>Actinomycetes</taxon>
        <taxon>Kitasatosporales</taxon>
        <taxon>Streptomycetaceae</taxon>
        <taxon>Streptomyces</taxon>
    </lineage>
</organism>
<proteinExistence type="predicted"/>
<dbReference type="Proteomes" id="UP001257627">
    <property type="component" value="Unassembled WGS sequence"/>
</dbReference>
<dbReference type="RefSeq" id="WP_266943736.1">
    <property type="nucleotide sequence ID" value="NZ_CP107955.1"/>
</dbReference>
<gene>
    <name evidence="1" type="ORF">PU648_48070</name>
</gene>
<reference evidence="1 2" key="1">
    <citation type="submission" date="2023-02" db="EMBL/GenBank/DDBJ databases">
        <authorList>
            <person name="Maleckis M."/>
        </authorList>
    </citation>
    <scope>NUCLEOTIDE SEQUENCE [LARGE SCALE GENOMIC DNA]</scope>
    <source>
        <strain evidence="1 2">P8-A2</strain>
    </source>
</reference>
<comment type="caution">
    <text evidence="1">The sequence shown here is derived from an EMBL/GenBank/DDBJ whole genome shotgun (WGS) entry which is preliminary data.</text>
</comment>
<keyword evidence="2" id="KW-1185">Reference proteome</keyword>
<evidence type="ECO:0000313" key="1">
    <source>
        <dbReference type="EMBL" id="MDU8999956.1"/>
    </source>
</evidence>
<evidence type="ECO:0000313" key="2">
    <source>
        <dbReference type="Proteomes" id="UP001257627"/>
    </source>
</evidence>
<name>A0ABU3V1A1_9ACTN</name>
<dbReference type="EMBL" id="JARAKF010000001">
    <property type="protein sequence ID" value="MDU8999956.1"/>
    <property type="molecule type" value="Genomic_DNA"/>
</dbReference>